<organism evidence="2 3">
    <name type="scientific">Zostera marina</name>
    <name type="common">Eelgrass</name>
    <dbReference type="NCBI Taxonomy" id="29655"/>
    <lineage>
        <taxon>Eukaryota</taxon>
        <taxon>Viridiplantae</taxon>
        <taxon>Streptophyta</taxon>
        <taxon>Embryophyta</taxon>
        <taxon>Tracheophyta</taxon>
        <taxon>Spermatophyta</taxon>
        <taxon>Magnoliopsida</taxon>
        <taxon>Liliopsida</taxon>
        <taxon>Zosteraceae</taxon>
        <taxon>Zostera</taxon>
    </lineage>
</organism>
<feature type="region of interest" description="Disordered" evidence="1">
    <location>
        <begin position="1"/>
        <end position="37"/>
    </location>
</feature>
<keyword evidence="3" id="KW-1185">Reference proteome</keyword>
<dbReference type="Proteomes" id="UP000036987">
    <property type="component" value="Unassembled WGS sequence"/>
</dbReference>
<dbReference type="EMBL" id="LFYR01000773">
    <property type="protein sequence ID" value="KMZ69402.1"/>
    <property type="molecule type" value="Genomic_DNA"/>
</dbReference>
<name>A0A0K9PMD7_ZOSMR</name>
<gene>
    <name evidence="2" type="ORF">ZOSMA_215G00370</name>
</gene>
<accession>A0A0K9PMD7</accession>
<dbReference type="InterPro" id="IPR039300">
    <property type="entry name" value="JASON"/>
</dbReference>
<proteinExistence type="predicted"/>
<evidence type="ECO:0000313" key="3">
    <source>
        <dbReference type="Proteomes" id="UP000036987"/>
    </source>
</evidence>
<dbReference type="AlphaFoldDB" id="A0A0K9PMD7"/>
<evidence type="ECO:0000313" key="2">
    <source>
        <dbReference type="EMBL" id="KMZ69402.1"/>
    </source>
</evidence>
<dbReference type="GO" id="GO:0007142">
    <property type="term" value="P:male meiosis II"/>
    <property type="evidence" value="ECO:0007669"/>
    <property type="project" value="InterPro"/>
</dbReference>
<dbReference type="PANTHER" id="PTHR33318">
    <property type="entry name" value="ASPARTYL/GLUTAMYL-TRNA(ASN/GLN) AMIDOTRANSFERASE SUBUNIT"/>
    <property type="match status" value="1"/>
</dbReference>
<dbReference type="PANTHER" id="PTHR33318:SF4">
    <property type="entry name" value="OS04G0511700 PROTEIN"/>
    <property type="match status" value="1"/>
</dbReference>
<reference evidence="3" key="1">
    <citation type="journal article" date="2016" name="Nature">
        <title>The genome of the seagrass Zostera marina reveals angiosperm adaptation to the sea.</title>
        <authorList>
            <person name="Olsen J.L."/>
            <person name="Rouze P."/>
            <person name="Verhelst B."/>
            <person name="Lin Y.-C."/>
            <person name="Bayer T."/>
            <person name="Collen J."/>
            <person name="Dattolo E."/>
            <person name="De Paoli E."/>
            <person name="Dittami S."/>
            <person name="Maumus F."/>
            <person name="Michel G."/>
            <person name="Kersting A."/>
            <person name="Lauritano C."/>
            <person name="Lohaus R."/>
            <person name="Toepel M."/>
            <person name="Tonon T."/>
            <person name="Vanneste K."/>
            <person name="Amirebrahimi M."/>
            <person name="Brakel J."/>
            <person name="Bostroem C."/>
            <person name="Chovatia M."/>
            <person name="Grimwood J."/>
            <person name="Jenkins J.W."/>
            <person name="Jueterbock A."/>
            <person name="Mraz A."/>
            <person name="Stam W.T."/>
            <person name="Tice H."/>
            <person name="Bornberg-Bauer E."/>
            <person name="Green P.J."/>
            <person name="Pearson G.A."/>
            <person name="Procaccini G."/>
            <person name="Duarte C.M."/>
            <person name="Schmutz J."/>
            <person name="Reusch T.B.H."/>
            <person name="Van de Peer Y."/>
        </authorList>
    </citation>
    <scope>NUCLEOTIDE SEQUENCE [LARGE SCALE GENOMIC DNA]</scope>
    <source>
        <strain evidence="3">cv. Finnish</strain>
    </source>
</reference>
<dbReference type="OrthoDB" id="1925835at2759"/>
<protein>
    <submittedName>
        <fullName evidence="2">Uncharacterized protein</fullName>
    </submittedName>
</protein>
<comment type="caution">
    <text evidence="2">The sequence shown here is derived from an EMBL/GenBank/DDBJ whole genome shotgun (WGS) entry which is preliminary data.</text>
</comment>
<sequence length="252" mass="28916">MEFFFGCFGSPKKKSGRKRRKLSGKSPQKKSRLKQVELHDNPTPCVQRKVVVEPIAVEKDLGFISYEIENVVVVVEKPKKKVKFDPNVTTYDYEAVDSVFESLDAQGSLSSSFVFPVNHRYQDWTFNDDDNVQEYLDDDFDDDDDEDDCSTDLHEEVEEEDESFDSYFSLQMDKVQQDLEEIGTVNPDDIMMKPKGKEGAARDRSYAHSVLIPVENLSQWKEAKGKKIMHPKNSAKENIESALPILVPIYDD</sequence>
<feature type="compositionally biased region" description="Basic residues" evidence="1">
    <location>
        <begin position="11"/>
        <end position="33"/>
    </location>
</feature>
<evidence type="ECO:0000256" key="1">
    <source>
        <dbReference type="SAM" id="MobiDB-lite"/>
    </source>
</evidence>